<dbReference type="HOGENOM" id="CLU_168956_3_1_7"/>
<dbReference type="KEGG" id="dde:Dde_2304"/>
<dbReference type="Proteomes" id="UP000002710">
    <property type="component" value="Chromosome"/>
</dbReference>
<dbReference type="AlphaFoldDB" id="Q30YZ5"/>
<evidence type="ECO:0008006" key="4">
    <source>
        <dbReference type="Google" id="ProtNLM"/>
    </source>
</evidence>
<feature type="transmembrane region" description="Helical" evidence="1">
    <location>
        <begin position="33"/>
        <end position="53"/>
    </location>
</feature>
<dbReference type="Pfam" id="PF03956">
    <property type="entry name" value="Lys_export"/>
    <property type="match status" value="1"/>
</dbReference>
<feature type="transmembrane region" description="Helical" evidence="1">
    <location>
        <begin position="65"/>
        <end position="87"/>
    </location>
</feature>
<dbReference type="STRING" id="207559.Dde_2304"/>
<name>Q30YZ5_OLEA2</name>
<proteinExistence type="predicted"/>
<dbReference type="EMBL" id="CP000112">
    <property type="protein sequence ID" value="ABB39101.1"/>
    <property type="molecule type" value="Genomic_DNA"/>
</dbReference>
<dbReference type="RefSeq" id="WP_011368183.1">
    <property type="nucleotide sequence ID" value="NC_007519.1"/>
</dbReference>
<accession>Q30YZ5</accession>
<dbReference type="eggNOG" id="ENOG5033A89">
    <property type="taxonomic scope" value="Bacteria"/>
</dbReference>
<keyword evidence="1" id="KW-1133">Transmembrane helix</keyword>
<organism evidence="2 3">
    <name type="scientific">Oleidesulfovibrio alaskensis (strain ATCC BAA-1058 / DSM 17464 / G20)</name>
    <name type="common">Desulfovibrio alaskensis</name>
    <dbReference type="NCBI Taxonomy" id="207559"/>
    <lineage>
        <taxon>Bacteria</taxon>
        <taxon>Pseudomonadati</taxon>
        <taxon>Thermodesulfobacteriota</taxon>
        <taxon>Desulfovibrionia</taxon>
        <taxon>Desulfovibrionales</taxon>
        <taxon>Desulfovibrionaceae</taxon>
        <taxon>Oleidesulfovibrio</taxon>
    </lineage>
</organism>
<evidence type="ECO:0000313" key="3">
    <source>
        <dbReference type="Proteomes" id="UP000002710"/>
    </source>
</evidence>
<keyword evidence="1" id="KW-0472">Membrane</keyword>
<dbReference type="GO" id="GO:0015661">
    <property type="term" value="F:L-lysine efflux transmembrane transporter activity"/>
    <property type="evidence" value="ECO:0007669"/>
    <property type="project" value="InterPro"/>
</dbReference>
<keyword evidence="1" id="KW-0812">Transmembrane</keyword>
<dbReference type="InterPro" id="IPR005642">
    <property type="entry name" value="LysO"/>
</dbReference>
<reference evidence="2 3" key="1">
    <citation type="journal article" date="2011" name="J. Bacteriol.">
        <title>Complete genome sequence and updated annotation of Desulfovibrio alaskensis G20.</title>
        <authorList>
            <person name="Hauser L.J."/>
            <person name="Land M.L."/>
            <person name="Brown S.D."/>
            <person name="Larimer F."/>
            <person name="Keller K.L."/>
            <person name="Rapp-Giles B.J."/>
            <person name="Price M.N."/>
            <person name="Lin M."/>
            <person name="Bruce D.C."/>
            <person name="Detter J.C."/>
            <person name="Tapia R."/>
            <person name="Han C.S."/>
            <person name="Goodwin L.A."/>
            <person name="Cheng J.F."/>
            <person name="Pitluck S."/>
            <person name="Copeland A."/>
            <person name="Lucas S."/>
            <person name="Nolan M."/>
            <person name="Lapidus A.L."/>
            <person name="Palumbo A.V."/>
            <person name="Wall J.D."/>
        </authorList>
    </citation>
    <scope>NUCLEOTIDE SEQUENCE [LARGE SCALE GENOMIC DNA]</scope>
    <source>
        <strain evidence="3">ATCC BAA 1058 / DSM 17464 / G20</strain>
    </source>
</reference>
<evidence type="ECO:0000256" key="1">
    <source>
        <dbReference type="SAM" id="Phobius"/>
    </source>
</evidence>
<keyword evidence="3" id="KW-1185">Reference proteome</keyword>
<sequence length="94" mass="9894">MLTEVGFIALGIPLGLVLRKREAVVKAVDKLTMWAIYTLLFLLGVSLGTDQNIVSQAAGIGAKALLISTGCVAGSAAAAWFLGRFILRGGFDER</sequence>
<protein>
    <recommendedName>
        <fullName evidence="4">DUF340 domain-containing protein</fullName>
    </recommendedName>
</protein>
<gene>
    <name evidence="2" type="ordered locus">Dde_2304</name>
</gene>
<evidence type="ECO:0000313" key="2">
    <source>
        <dbReference type="EMBL" id="ABB39101.1"/>
    </source>
</evidence>